<name>A0A4Y4F2N6_9GAMM</name>
<dbReference type="RefSeq" id="WP_141320149.1">
    <property type="nucleotide sequence ID" value="NZ_BJOC01000024.1"/>
</dbReference>
<dbReference type="GO" id="GO:0008168">
    <property type="term" value="F:methyltransferase activity"/>
    <property type="evidence" value="ECO:0007669"/>
    <property type="project" value="UniProtKB-KW"/>
</dbReference>
<gene>
    <name evidence="2" type="ORF">HHA01_19120</name>
</gene>
<evidence type="ECO:0000259" key="1">
    <source>
        <dbReference type="Pfam" id="PF13679"/>
    </source>
</evidence>
<dbReference type="OrthoDB" id="5298194at2"/>
<accession>A0A4Y4F2N6</accession>
<keyword evidence="2" id="KW-0808">Transferase</keyword>
<dbReference type="Pfam" id="PF13679">
    <property type="entry name" value="Methyltransf_32"/>
    <property type="match status" value="1"/>
</dbReference>
<dbReference type="EMBL" id="BJOC01000024">
    <property type="protein sequence ID" value="GED22935.1"/>
    <property type="molecule type" value="Genomic_DNA"/>
</dbReference>
<dbReference type="GO" id="GO:0032259">
    <property type="term" value="P:methylation"/>
    <property type="evidence" value="ECO:0007669"/>
    <property type="project" value="UniProtKB-KW"/>
</dbReference>
<evidence type="ECO:0000313" key="2">
    <source>
        <dbReference type="EMBL" id="GED22935.1"/>
    </source>
</evidence>
<dbReference type="AlphaFoldDB" id="A0A4Y4F2N6"/>
<comment type="caution">
    <text evidence="2">The sequence shown here is derived from an EMBL/GenBank/DDBJ whole genome shotgun (WGS) entry which is preliminary data.</text>
</comment>
<dbReference type="PANTHER" id="PTHR13369:SF0">
    <property type="entry name" value="GLUTATHIONE S-TRANSFERASE C-TERMINAL DOMAIN-CONTAINING PROTEIN"/>
    <property type="match status" value="1"/>
</dbReference>
<organism evidence="2 3">
    <name type="scientific">Halomonas halmophila</name>
    <dbReference type="NCBI Taxonomy" id="252"/>
    <lineage>
        <taxon>Bacteria</taxon>
        <taxon>Pseudomonadati</taxon>
        <taxon>Pseudomonadota</taxon>
        <taxon>Gammaproteobacteria</taxon>
        <taxon>Oceanospirillales</taxon>
        <taxon>Halomonadaceae</taxon>
        <taxon>Halomonas</taxon>
    </lineage>
</organism>
<keyword evidence="3" id="KW-1185">Reference proteome</keyword>
<proteinExistence type="predicted"/>
<feature type="domain" description="Methyltransferase" evidence="1">
    <location>
        <begin position="123"/>
        <end position="242"/>
    </location>
</feature>
<sequence>MNSCQAACRACEVVVAADGVTLDHATRLRRLGEVLGAWRSVWQPLPFQHPVLPWEAEHGELAAALRGLSDAEAERLQDAPLSASALAHWLPVDELAALVDLPELAAAGEPTLPDSWGVFVGGRKWQQIQAFAPLVRADRPLLEWCAGKGHLSRGLARWHDRPVDALEWQPALCEAGGALAHRQSAAVRLHQQDVMAADAERWLNDERRVMALHACGDLHVRLLQLAARRRSAVTLAPCCYQRTADAGYQPLSRQARREMNWSMSRDDLAMAVQETVTAPGKVRRKRRLANAWRLGFDALQRSLTGRDRYLPVPSLAYGRLPDRFADFCRWAAERKGVVLPPGVDWAAHEAEGWRRLAEVTRLELVRHVFRRPLEVWLVLDRVRLMEEAGFRVRLGTFCDRQLTPRNLVIQAEP</sequence>
<dbReference type="PANTHER" id="PTHR13369">
    <property type="match status" value="1"/>
</dbReference>
<keyword evidence="2" id="KW-0489">Methyltransferase</keyword>
<dbReference type="InterPro" id="IPR025714">
    <property type="entry name" value="Methyltranfer_dom"/>
</dbReference>
<evidence type="ECO:0000313" key="3">
    <source>
        <dbReference type="Proteomes" id="UP000319812"/>
    </source>
</evidence>
<dbReference type="Proteomes" id="UP000319812">
    <property type="component" value="Unassembled WGS sequence"/>
</dbReference>
<reference evidence="2 3" key="1">
    <citation type="submission" date="2019-06" db="EMBL/GenBank/DDBJ databases">
        <title>Whole genome shotgun sequence of Halomonas halmophila NBRC 15537.</title>
        <authorList>
            <person name="Hosoyama A."/>
            <person name="Uohara A."/>
            <person name="Ohji S."/>
            <person name="Ichikawa N."/>
        </authorList>
    </citation>
    <scope>NUCLEOTIDE SEQUENCE [LARGE SCALE GENOMIC DNA]</scope>
    <source>
        <strain evidence="2 3">NBRC 15537</strain>
    </source>
</reference>
<protein>
    <submittedName>
        <fullName evidence="2">SAM-dependent methyltransferase</fullName>
    </submittedName>
</protein>